<dbReference type="InterPro" id="IPR011009">
    <property type="entry name" value="Kinase-like_dom_sf"/>
</dbReference>
<dbReference type="InterPro" id="IPR000719">
    <property type="entry name" value="Prot_kinase_dom"/>
</dbReference>
<dbReference type="Pfam" id="PF00069">
    <property type="entry name" value="Pkinase"/>
    <property type="match status" value="1"/>
</dbReference>
<reference evidence="3 4" key="1">
    <citation type="submission" date="2022-05" db="EMBL/GenBank/DDBJ databases">
        <title>Chromosome-level reference genomes for two strains of Caenorhabditis briggsae: an improved platform for comparative genomics.</title>
        <authorList>
            <person name="Stevens L."/>
            <person name="Andersen E.C."/>
        </authorList>
    </citation>
    <scope>NUCLEOTIDE SEQUENCE [LARGE SCALE GENOMIC DNA]</scope>
    <source>
        <strain evidence="3">QX1410_ONT</strain>
        <tissue evidence="3">Whole-organism</tissue>
    </source>
</reference>
<dbReference type="OMA" id="CGILHHD"/>
<protein>
    <recommendedName>
        <fullName evidence="2">Protein kinase domain-containing protein</fullName>
    </recommendedName>
</protein>
<dbReference type="SUPFAM" id="SSF56112">
    <property type="entry name" value="Protein kinase-like (PK-like)"/>
    <property type="match status" value="1"/>
</dbReference>
<evidence type="ECO:0000256" key="1">
    <source>
        <dbReference type="SAM" id="MobiDB-lite"/>
    </source>
</evidence>
<dbReference type="PROSITE" id="PS50011">
    <property type="entry name" value="PROTEIN_KINASE_DOM"/>
    <property type="match status" value="1"/>
</dbReference>
<dbReference type="KEGG" id="cbr:CBG_12760"/>
<dbReference type="AlphaFoldDB" id="A0AAE9DVY5"/>
<feature type="region of interest" description="Disordered" evidence="1">
    <location>
        <begin position="368"/>
        <end position="423"/>
    </location>
</feature>
<dbReference type="Gene3D" id="1.10.510.10">
    <property type="entry name" value="Transferase(Phosphotransferase) domain 1"/>
    <property type="match status" value="1"/>
</dbReference>
<gene>
    <name evidence="3" type="ORF">L3Y34_015897</name>
</gene>
<sequence length="423" mass="48773">MGENTYGEQFEQLFICNGDVYHGFQVMEKIDEGNYGQVFVVSKDGKRFAMKVEPKRVDGAAPALKIEIEIMNKLDENKAKYFPKCIFAGADLKCHVVVMDLLGDNLKSLRLKCADPNVSSPGTWSRIGIQCLYVLKQMHDNGYLHHDIKPGNFAMGPATDPNRSRILHLLDFGISRAFTRPKKGAAISTMLKDGQKTTDSANLEFRPPKKKITSLRGTPVYASPNAHDYIDLARIDDVWSLMYMIAEMVEPLPWYALEDEQLKNCKLKFKLSELFKDNSFDAVEQMLRSCTFYSFPNYELVYNTFKAVYDKSKSTWIDPYDWETKQMPSYVRWQQHNDRRTSIYMFKWEYSDIRDYFRLDPYSSLQRSEKKKEKMDGGDTATKTCESPTVEEAKTPKIVMKKKSKISKPVKSKTKKSSHGKKK</sequence>
<dbReference type="EMBL" id="CP090891">
    <property type="protein sequence ID" value="ULU13005.1"/>
    <property type="molecule type" value="Genomic_DNA"/>
</dbReference>
<accession>A0AAE9DVY5</accession>
<organism evidence="3 4">
    <name type="scientific">Caenorhabditis briggsae</name>
    <dbReference type="NCBI Taxonomy" id="6238"/>
    <lineage>
        <taxon>Eukaryota</taxon>
        <taxon>Metazoa</taxon>
        <taxon>Ecdysozoa</taxon>
        <taxon>Nematoda</taxon>
        <taxon>Chromadorea</taxon>
        <taxon>Rhabditida</taxon>
        <taxon>Rhabditina</taxon>
        <taxon>Rhabditomorpha</taxon>
        <taxon>Rhabditoidea</taxon>
        <taxon>Rhabditidae</taxon>
        <taxon>Peloderinae</taxon>
        <taxon>Caenorhabditis</taxon>
    </lineage>
</organism>
<proteinExistence type="predicted"/>
<dbReference type="SMART" id="SM00220">
    <property type="entry name" value="S_TKc"/>
    <property type="match status" value="1"/>
</dbReference>
<dbReference type="InterPro" id="IPR050235">
    <property type="entry name" value="CK1_Ser-Thr_kinase"/>
</dbReference>
<evidence type="ECO:0000313" key="3">
    <source>
        <dbReference type="EMBL" id="ULU13005.1"/>
    </source>
</evidence>
<evidence type="ECO:0000259" key="2">
    <source>
        <dbReference type="PROSITE" id="PS50011"/>
    </source>
</evidence>
<dbReference type="FunFam" id="1.10.510.10:FF:001772">
    <property type="entry name" value="Protein CBG12760"/>
    <property type="match status" value="1"/>
</dbReference>
<dbReference type="GO" id="GO:0004672">
    <property type="term" value="F:protein kinase activity"/>
    <property type="evidence" value="ECO:0007669"/>
    <property type="project" value="InterPro"/>
</dbReference>
<dbReference type="Proteomes" id="UP000827892">
    <property type="component" value="Chromosome I"/>
</dbReference>
<feature type="compositionally biased region" description="Basic and acidic residues" evidence="1">
    <location>
        <begin position="368"/>
        <end position="377"/>
    </location>
</feature>
<feature type="domain" description="Protein kinase" evidence="2">
    <location>
        <begin position="24"/>
        <end position="357"/>
    </location>
</feature>
<feature type="compositionally biased region" description="Basic residues" evidence="1">
    <location>
        <begin position="399"/>
        <end position="423"/>
    </location>
</feature>
<dbReference type="PANTHER" id="PTHR11909">
    <property type="entry name" value="CASEIN KINASE-RELATED"/>
    <property type="match status" value="1"/>
</dbReference>
<evidence type="ECO:0000313" key="4">
    <source>
        <dbReference type="Proteomes" id="UP000827892"/>
    </source>
</evidence>
<name>A0AAE9DVY5_CAEBR</name>
<dbReference type="GO" id="GO:0005524">
    <property type="term" value="F:ATP binding"/>
    <property type="evidence" value="ECO:0007669"/>
    <property type="project" value="InterPro"/>
</dbReference>